<dbReference type="InterPro" id="IPR007219">
    <property type="entry name" value="XnlR_reg_dom"/>
</dbReference>
<dbReference type="GO" id="GO:0008270">
    <property type="term" value="F:zinc ion binding"/>
    <property type="evidence" value="ECO:0007669"/>
    <property type="project" value="InterPro"/>
</dbReference>
<keyword evidence="5" id="KW-0472">Membrane</keyword>
<evidence type="ECO:0000256" key="1">
    <source>
        <dbReference type="ARBA" id="ARBA00004123"/>
    </source>
</evidence>
<dbReference type="PANTHER" id="PTHR46910:SF3">
    <property type="entry name" value="HALOTOLERANCE PROTEIN 9-RELATED"/>
    <property type="match status" value="1"/>
</dbReference>
<evidence type="ECO:0000256" key="4">
    <source>
        <dbReference type="ARBA" id="ARBA00023242"/>
    </source>
</evidence>
<reference evidence="7 9" key="1">
    <citation type="journal article" date="2021" name="G3 (Bethesda)">
        <title>Genomic diversity, chromosomal rearrangements, and interspecies hybridization in the ogataea polymorpha species complex.</title>
        <authorList>
            <person name="Hanson S.J."/>
            <person name="Cinneide E.O."/>
            <person name="Salzberg L.I."/>
            <person name="Wolfe K.H."/>
            <person name="McGowan J."/>
            <person name="Fitzpatrick D.A."/>
            <person name="Matlin K."/>
        </authorList>
    </citation>
    <scope>NUCLEOTIDE SEQUENCE</scope>
    <source>
        <strain evidence="8">81-436-3</strain>
        <strain evidence="7">83-405-1</strain>
    </source>
</reference>
<keyword evidence="5" id="KW-0812">Transmembrane</keyword>
<evidence type="ECO:0000313" key="8">
    <source>
        <dbReference type="EMBL" id="KAG7762996.1"/>
    </source>
</evidence>
<comment type="subcellular location">
    <subcellularLocation>
        <location evidence="1">Nucleus</location>
    </subcellularLocation>
</comment>
<evidence type="ECO:0000256" key="2">
    <source>
        <dbReference type="ARBA" id="ARBA00022723"/>
    </source>
</evidence>
<dbReference type="GO" id="GO:0006351">
    <property type="term" value="P:DNA-templated transcription"/>
    <property type="evidence" value="ECO:0007669"/>
    <property type="project" value="InterPro"/>
</dbReference>
<evidence type="ECO:0000256" key="3">
    <source>
        <dbReference type="ARBA" id="ARBA00023125"/>
    </source>
</evidence>
<evidence type="ECO:0000256" key="5">
    <source>
        <dbReference type="SAM" id="Phobius"/>
    </source>
</evidence>
<dbReference type="AlphaFoldDB" id="A0AAN6D2X6"/>
<evidence type="ECO:0000313" key="10">
    <source>
        <dbReference type="Proteomes" id="UP000738402"/>
    </source>
</evidence>
<keyword evidence="2" id="KW-0479">Metal-binding</keyword>
<dbReference type="GO" id="GO:0005634">
    <property type="term" value="C:nucleus"/>
    <property type="evidence" value="ECO:0007669"/>
    <property type="project" value="UniProtKB-SubCell"/>
</dbReference>
<dbReference type="InterPro" id="IPR001138">
    <property type="entry name" value="Zn2Cys6_DnaBD"/>
</dbReference>
<feature type="domain" description="Zn(2)-C6 fungal-type" evidence="6">
    <location>
        <begin position="13"/>
        <end position="43"/>
    </location>
</feature>
<evidence type="ECO:0000313" key="9">
    <source>
        <dbReference type="Proteomes" id="UP000697297"/>
    </source>
</evidence>
<dbReference type="CDD" id="cd12148">
    <property type="entry name" value="fungal_TF_MHR"/>
    <property type="match status" value="1"/>
</dbReference>
<dbReference type="Gene3D" id="4.10.240.10">
    <property type="entry name" value="Zn(2)-C6 fungal-type DNA-binding domain"/>
    <property type="match status" value="1"/>
</dbReference>
<dbReference type="PANTHER" id="PTHR46910">
    <property type="entry name" value="TRANSCRIPTION FACTOR PDR1"/>
    <property type="match status" value="1"/>
</dbReference>
<evidence type="ECO:0000259" key="6">
    <source>
        <dbReference type="PROSITE" id="PS50048"/>
    </source>
</evidence>
<dbReference type="Proteomes" id="UP000697297">
    <property type="component" value="Unassembled WGS sequence"/>
</dbReference>
<feature type="transmembrane region" description="Helical" evidence="5">
    <location>
        <begin position="454"/>
        <end position="475"/>
    </location>
</feature>
<dbReference type="SMART" id="SM00906">
    <property type="entry name" value="Fungal_trans"/>
    <property type="match status" value="1"/>
</dbReference>
<dbReference type="CDD" id="cd00067">
    <property type="entry name" value="GAL4"/>
    <property type="match status" value="1"/>
</dbReference>
<sequence length="569" mass="65948">MQRTHFGPRNLKACQRCFKRKIKCVKNDTDKKCTYCTKKGYHCEKRKLIDIYYTKSTHVPAFQRNFKAFEALSNSVQFFEFVCQGLEATFSIDAGKIEIPELNINESFLDYSFLKRPQSMGALFALDFPDEATGFALFEQAKTVISYDTQVMLHKSTADFLKKVYEPSHIVNVSDDETRLELLRIFGIFAIGRLHTTGEVVPEEYPGLGYFKIALHLMTDIYDNPSISYIECIIILTLYLVGLNKLNYAYMYSGMSLRLSILIKLDDPRTYLRRDISELQKERMRRLWCTVRSMDFYMSGCLGCQPQTKFDQVFEYPSDQTYGDELPTGLFIRERARLGELKYRILSVILETGDPKIQDVLDQFHERSQAIAYAFSELSHQFEQTIFRRLAFALVFRLNECIILATLPGFLQELRPESLQLLKLSDSSNISTTCIIAAISNLRTYEFLFKKANISLFGFIDTNFLFLSSIILLLARYLWSRKPQNIDIEEAWDDCMTLFGELTKTGNVTANEYLNKIMHLRNLLSILEKHIKPMESLSEGIDQEEHVTSSPLDTSRFFHFEIVQSLARE</sequence>
<dbReference type="GO" id="GO:0000981">
    <property type="term" value="F:DNA-binding transcription factor activity, RNA polymerase II-specific"/>
    <property type="evidence" value="ECO:0007669"/>
    <property type="project" value="InterPro"/>
</dbReference>
<keyword evidence="3" id="KW-0238">DNA-binding</keyword>
<proteinExistence type="predicted"/>
<keyword evidence="9" id="KW-1185">Reference proteome</keyword>
<dbReference type="EMBL" id="JAHLUN010000012">
    <property type="protein sequence ID" value="KAG7762996.1"/>
    <property type="molecule type" value="Genomic_DNA"/>
</dbReference>
<keyword evidence="5" id="KW-1133">Transmembrane helix</keyword>
<dbReference type="InterPro" id="IPR050987">
    <property type="entry name" value="AtrR-like"/>
</dbReference>
<dbReference type="PROSITE" id="PS50048">
    <property type="entry name" value="ZN2_CY6_FUNGAL_2"/>
    <property type="match status" value="1"/>
</dbReference>
<protein>
    <recommendedName>
        <fullName evidence="6">Zn(2)-C6 fungal-type domain-containing protein</fullName>
    </recommendedName>
</protein>
<gene>
    <name evidence="7" type="ORF">KL933_004186</name>
    <name evidence="8" type="ORF">KL946_004348</name>
</gene>
<accession>A0AAN6D2X6</accession>
<dbReference type="GO" id="GO:0003677">
    <property type="term" value="F:DNA binding"/>
    <property type="evidence" value="ECO:0007669"/>
    <property type="project" value="UniProtKB-KW"/>
</dbReference>
<keyword evidence="4" id="KW-0539">Nucleus</keyword>
<dbReference type="Pfam" id="PF04082">
    <property type="entry name" value="Fungal_trans"/>
    <property type="match status" value="1"/>
</dbReference>
<name>A0AAN6D2X6_9ASCO</name>
<dbReference type="InterPro" id="IPR036864">
    <property type="entry name" value="Zn2-C6_fun-type_DNA-bd_sf"/>
</dbReference>
<organism evidence="7 10">
    <name type="scientific">Ogataea haglerorum</name>
    <dbReference type="NCBI Taxonomy" id="1937702"/>
    <lineage>
        <taxon>Eukaryota</taxon>
        <taxon>Fungi</taxon>
        <taxon>Dikarya</taxon>
        <taxon>Ascomycota</taxon>
        <taxon>Saccharomycotina</taxon>
        <taxon>Pichiomycetes</taxon>
        <taxon>Pichiales</taxon>
        <taxon>Pichiaceae</taxon>
        <taxon>Ogataea</taxon>
    </lineage>
</organism>
<comment type="caution">
    <text evidence="7">The sequence shown here is derived from an EMBL/GenBank/DDBJ whole genome shotgun (WGS) entry which is preliminary data.</text>
</comment>
<dbReference type="SUPFAM" id="SSF57701">
    <property type="entry name" value="Zn2/Cys6 DNA-binding domain"/>
    <property type="match status" value="1"/>
</dbReference>
<dbReference type="Proteomes" id="UP000738402">
    <property type="component" value="Unassembled WGS sequence"/>
</dbReference>
<dbReference type="EMBL" id="JAHLUH010000012">
    <property type="protein sequence ID" value="KAG7725620.1"/>
    <property type="molecule type" value="Genomic_DNA"/>
</dbReference>
<evidence type="ECO:0000313" key="7">
    <source>
        <dbReference type="EMBL" id="KAG7725620.1"/>
    </source>
</evidence>